<dbReference type="OrthoDB" id="3145038at2759"/>
<name>A0A8S0XQ88_CYCAE</name>
<keyword evidence="2" id="KW-1185">Reference proteome</keyword>
<dbReference type="EMBL" id="CACVBS010000068">
    <property type="protein sequence ID" value="CAA7268423.1"/>
    <property type="molecule type" value="Genomic_DNA"/>
</dbReference>
<evidence type="ECO:0000313" key="1">
    <source>
        <dbReference type="EMBL" id="CAA7268423.1"/>
    </source>
</evidence>
<sequence>MGSISALNGVGICPLGDGFVPLPVPPSSNHDITLRNSIAYTTYASQSAMASVSNINKGIPSNFMNLPMDIHFLICTLASPFSIIALRQTCKTMLYVTRQRVIWINVLQRVCHEKTVYPGTYSPLSNLNLPALEHAALAPYRLEREARTASHREDAVMNLSNKTTYQQQITPGSMASPEKSFLIPGGRFFVTLHHRILELWDLGFRWQRGPDGPIATIHSECHSFTIHPSCDARAIRILTVRYPIAPNEEYSFEVFETYPDQTEPRLAKIASIQAISQYRLYFTSICENLLVLVHEHAIKIWDFVGNRWTSWYTDRTPQQVPFVPSFALELISHPRLQILMTTDQIMLIDIAQRVAVWDIPVLSPDAATFAKAPEPEPSHDHDPLRCIYLPQEYGLWWCNGLSDWYTGSQQPLWFDVVLPSVLPSSHPTFQRFEVTSSHTKESPQALVHLSTFSIGSYQYVLPCRVSGSDLSFVWLDSTHVRWQVGPSLRDKTGYSVSLLNLAIDSDDFLNVSFCPIAGRLCYASSAGNARYIHVIDYLSPPSDAFSN</sequence>
<dbReference type="Proteomes" id="UP000467700">
    <property type="component" value="Unassembled WGS sequence"/>
</dbReference>
<evidence type="ECO:0008006" key="3">
    <source>
        <dbReference type="Google" id="ProtNLM"/>
    </source>
</evidence>
<proteinExistence type="predicted"/>
<dbReference type="SUPFAM" id="SSF81383">
    <property type="entry name" value="F-box domain"/>
    <property type="match status" value="1"/>
</dbReference>
<reference evidence="1 2" key="1">
    <citation type="submission" date="2020-01" db="EMBL/GenBank/DDBJ databases">
        <authorList>
            <person name="Gupta K D."/>
        </authorList>
    </citation>
    <scope>NUCLEOTIDE SEQUENCE [LARGE SCALE GENOMIC DNA]</scope>
</reference>
<dbReference type="InterPro" id="IPR036047">
    <property type="entry name" value="F-box-like_dom_sf"/>
</dbReference>
<protein>
    <recommendedName>
        <fullName evidence="3">F-box domain-containing protein</fullName>
    </recommendedName>
</protein>
<dbReference type="AlphaFoldDB" id="A0A8S0XQ88"/>
<organism evidence="1 2">
    <name type="scientific">Cyclocybe aegerita</name>
    <name type="common">Black poplar mushroom</name>
    <name type="synonym">Agrocybe aegerita</name>
    <dbReference type="NCBI Taxonomy" id="1973307"/>
    <lineage>
        <taxon>Eukaryota</taxon>
        <taxon>Fungi</taxon>
        <taxon>Dikarya</taxon>
        <taxon>Basidiomycota</taxon>
        <taxon>Agaricomycotina</taxon>
        <taxon>Agaricomycetes</taxon>
        <taxon>Agaricomycetidae</taxon>
        <taxon>Agaricales</taxon>
        <taxon>Agaricineae</taxon>
        <taxon>Bolbitiaceae</taxon>
        <taxon>Cyclocybe</taxon>
    </lineage>
</organism>
<accession>A0A8S0XQ88</accession>
<gene>
    <name evidence="1" type="ORF">AAE3_LOCUS10729</name>
</gene>
<evidence type="ECO:0000313" key="2">
    <source>
        <dbReference type="Proteomes" id="UP000467700"/>
    </source>
</evidence>
<comment type="caution">
    <text evidence="1">The sequence shown here is derived from an EMBL/GenBank/DDBJ whole genome shotgun (WGS) entry which is preliminary data.</text>
</comment>